<dbReference type="RefSeq" id="WP_425346479.1">
    <property type="nucleotide sequence ID" value="NZ_JBGUBD010000009.1"/>
</dbReference>
<organism evidence="1 2">
    <name type="scientific">Natronomicrosphaera hydrolytica</name>
    <dbReference type="NCBI Taxonomy" id="3242702"/>
    <lineage>
        <taxon>Bacteria</taxon>
        <taxon>Pseudomonadati</taxon>
        <taxon>Planctomycetota</taxon>
        <taxon>Phycisphaerae</taxon>
        <taxon>Phycisphaerales</taxon>
        <taxon>Phycisphaeraceae</taxon>
        <taxon>Natronomicrosphaera</taxon>
    </lineage>
</organism>
<evidence type="ECO:0000313" key="2">
    <source>
        <dbReference type="Proteomes" id="UP001575105"/>
    </source>
</evidence>
<reference evidence="1 2" key="1">
    <citation type="submission" date="2024-08" db="EMBL/GenBank/DDBJ databases">
        <title>Whole-genome sequencing of halo(alkali)philic microorganisms from hypersaline lakes.</title>
        <authorList>
            <person name="Sorokin D.Y."/>
            <person name="Merkel A.Y."/>
            <person name="Messina E."/>
            <person name="Yakimov M."/>
        </authorList>
    </citation>
    <scope>NUCLEOTIDE SEQUENCE [LARGE SCALE GENOMIC DNA]</scope>
    <source>
        <strain evidence="1 2">AB-hyl4</strain>
    </source>
</reference>
<protein>
    <submittedName>
        <fullName evidence="1">Uncharacterized protein</fullName>
    </submittedName>
</protein>
<name>A0ABV4UA90_9BACT</name>
<dbReference type="EMBL" id="JBGUBD010000009">
    <property type="protein sequence ID" value="MFA9479454.1"/>
    <property type="molecule type" value="Genomic_DNA"/>
</dbReference>
<proteinExistence type="predicted"/>
<sequence>MSNLRQIGQLIEMYQHDNDGWTPAGVYTWFGQPGSGPNDHYHMVWRVQLEPYVERTSRAYFCPIGVSHLGGHHRNSVYRLRPRSSSLPHQHWNEKMLVNTHPSDFILMQDTSPFYHGREESPQLYFDKSVRIGKWQNFFNEGQFAE</sequence>
<comment type="caution">
    <text evidence="1">The sequence shown here is derived from an EMBL/GenBank/DDBJ whole genome shotgun (WGS) entry which is preliminary data.</text>
</comment>
<gene>
    <name evidence="1" type="ORF">ACERK3_14290</name>
</gene>
<keyword evidence="2" id="KW-1185">Reference proteome</keyword>
<accession>A0ABV4UA90</accession>
<dbReference type="Proteomes" id="UP001575105">
    <property type="component" value="Unassembled WGS sequence"/>
</dbReference>
<evidence type="ECO:0000313" key="1">
    <source>
        <dbReference type="EMBL" id="MFA9479454.1"/>
    </source>
</evidence>